<protein>
    <submittedName>
        <fullName evidence="1">Uncharacterized protein</fullName>
    </submittedName>
</protein>
<accession>A0A139XFY2</accession>
<name>A0A139XFY2_9CYAN</name>
<evidence type="ECO:0000313" key="1">
    <source>
        <dbReference type="EMBL" id="KYC43581.1"/>
    </source>
</evidence>
<gene>
    <name evidence="1" type="ORF">WA1_11020</name>
</gene>
<dbReference type="STRING" id="128403.WA1_11020"/>
<proteinExistence type="predicted"/>
<dbReference type="Pfam" id="PF23856">
    <property type="entry name" value="DUF7219"/>
    <property type="match status" value="1"/>
</dbReference>
<evidence type="ECO:0000313" key="2">
    <source>
        <dbReference type="Proteomes" id="UP000076925"/>
    </source>
</evidence>
<organism evidence="1 2">
    <name type="scientific">Scytonema hofmannii PCC 7110</name>
    <dbReference type="NCBI Taxonomy" id="128403"/>
    <lineage>
        <taxon>Bacteria</taxon>
        <taxon>Bacillati</taxon>
        <taxon>Cyanobacteriota</taxon>
        <taxon>Cyanophyceae</taxon>
        <taxon>Nostocales</taxon>
        <taxon>Scytonemataceae</taxon>
        <taxon>Scytonema</taxon>
    </lineage>
</organism>
<dbReference type="RefSeq" id="WP_017748425.1">
    <property type="nucleotide sequence ID" value="NZ_KQ976354.1"/>
</dbReference>
<keyword evidence="2" id="KW-1185">Reference proteome</keyword>
<comment type="caution">
    <text evidence="1">The sequence shown here is derived from an EMBL/GenBank/DDBJ whole genome shotgun (WGS) entry which is preliminary data.</text>
</comment>
<dbReference type="AlphaFoldDB" id="A0A139XFY2"/>
<dbReference type="EMBL" id="ANNX02000013">
    <property type="protein sequence ID" value="KYC43581.1"/>
    <property type="molecule type" value="Genomic_DNA"/>
</dbReference>
<dbReference type="InterPro" id="IPR055643">
    <property type="entry name" value="DUF7219"/>
</dbReference>
<dbReference type="Proteomes" id="UP000076925">
    <property type="component" value="Unassembled WGS sequence"/>
</dbReference>
<reference evidence="1 2" key="1">
    <citation type="journal article" date="2013" name="Genome Biol. Evol.">
        <title>Genomes of Stigonematalean cyanobacteria (subsection V) and the evolution of oxygenic photosynthesis from prokaryotes to plastids.</title>
        <authorList>
            <person name="Dagan T."/>
            <person name="Roettger M."/>
            <person name="Stucken K."/>
            <person name="Landan G."/>
            <person name="Koch R."/>
            <person name="Major P."/>
            <person name="Gould S.B."/>
            <person name="Goremykin V.V."/>
            <person name="Rippka R."/>
            <person name="Tandeau de Marsac N."/>
            <person name="Gugger M."/>
            <person name="Lockhart P.J."/>
            <person name="Allen J.F."/>
            <person name="Brune I."/>
            <person name="Maus I."/>
            <person name="Puhler A."/>
            <person name="Martin W.F."/>
        </authorList>
    </citation>
    <scope>NUCLEOTIDE SEQUENCE [LARGE SCALE GENOMIC DNA]</scope>
    <source>
        <strain evidence="1 2">PCC 7110</strain>
    </source>
</reference>
<sequence>MKSDFLYPHRVYHGVATPENLKFDAMLQYFTQRVDYIVGLETNGKLPTIEAFERIQSLWEQLDSFKKELGIGTLRSNGDQKQNN</sequence>